<reference evidence="4" key="1">
    <citation type="submission" date="2016-04" db="EMBL/GenBank/DDBJ databases">
        <authorList>
            <person name="Guldener U."/>
            <person name="Guldener U."/>
        </authorList>
    </citation>
    <scope>NUCLEOTIDE SEQUENCE [LARGE SCALE GENOMIC DNA]</scope>
    <source>
        <strain evidence="4">UB2112</strain>
    </source>
</reference>
<dbReference type="OrthoDB" id="498204at2759"/>
<gene>
    <name evidence="3" type="ORF">UBRO2_03409</name>
    <name evidence="2" type="ORF">UBRO_09006</name>
</gene>
<name>A0A1K0GZD2_9BASI</name>
<dbReference type="Pfam" id="PF01266">
    <property type="entry name" value="DAO"/>
    <property type="match status" value="1"/>
</dbReference>
<proteinExistence type="predicted"/>
<organism evidence="2 4">
    <name type="scientific">Ustilago bromivora</name>
    <dbReference type="NCBI Taxonomy" id="307758"/>
    <lineage>
        <taxon>Eukaryota</taxon>
        <taxon>Fungi</taxon>
        <taxon>Dikarya</taxon>
        <taxon>Basidiomycota</taxon>
        <taxon>Ustilaginomycotina</taxon>
        <taxon>Ustilaginomycetes</taxon>
        <taxon>Ustilaginales</taxon>
        <taxon>Ustilaginaceae</taxon>
        <taxon>Ustilago</taxon>
    </lineage>
</organism>
<dbReference type="Proteomes" id="UP000179920">
    <property type="component" value="Chromosome XXIII"/>
</dbReference>
<protein>
    <recommendedName>
        <fullName evidence="1">FAD dependent oxidoreductase domain-containing protein</fullName>
    </recommendedName>
</protein>
<reference evidence="2" key="2">
    <citation type="submission" date="2016-04" db="EMBL/GenBank/DDBJ databases">
        <authorList>
            <person name="Evans L.H."/>
            <person name="Alamgir A."/>
            <person name="Owens N."/>
            <person name="Weber N.D."/>
            <person name="Virtaneva K."/>
            <person name="Barbian K."/>
            <person name="Babar A."/>
            <person name="Rosenke K."/>
        </authorList>
    </citation>
    <scope>NUCLEOTIDE SEQUENCE</scope>
    <source>
        <strain evidence="2">UB2112</strain>
    </source>
</reference>
<dbReference type="Gene3D" id="3.50.50.60">
    <property type="entry name" value="FAD/NAD(P)-binding domain"/>
    <property type="match status" value="1"/>
</dbReference>
<dbReference type="SUPFAM" id="SSF54373">
    <property type="entry name" value="FAD-linked reductases, C-terminal domain"/>
    <property type="match status" value="1"/>
</dbReference>
<evidence type="ECO:0000313" key="5">
    <source>
        <dbReference type="Proteomes" id="UP000658997"/>
    </source>
</evidence>
<keyword evidence="5" id="KW-1185">Reference proteome</keyword>
<dbReference type="AlphaFoldDB" id="A0A1K0GZD2"/>
<reference evidence="3" key="3">
    <citation type="submission" date="2018-08" db="EMBL/GenBank/DDBJ databases">
        <authorList>
            <person name="Guldener U."/>
        </authorList>
    </citation>
    <scope>NUCLEOTIDE SEQUENCE</scope>
    <source>
        <strain evidence="3">UB2</strain>
    </source>
</reference>
<sequence>MVDGVEKVHLAPCFVKENGVQDGLLFDKDGTANAQLIARTQQAEAKSKGASLVDAQVKSVESGKVILSDGTEIKAAEVVLCTGISTGALLASLRIVPVAHCYAYTAQRSEFRENKAAFVRYPEAHVYARDHGLQDGIGSYGHDPIAVAQSHLTSSA</sequence>
<dbReference type="InterPro" id="IPR006076">
    <property type="entry name" value="FAD-dep_OxRdtase"/>
</dbReference>
<evidence type="ECO:0000313" key="4">
    <source>
        <dbReference type="Proteomes" id="UP000179920"/>
    </source>
</evidence>
<dbReference type="Gene3D" id="3.30.9.10">
    <property type="entry name" value="D-Amino Acid Oxidase, subunit A, domain 2"/>
    <property type="match status" value="1"/>
</dbReference>
<feature type="domain" description="FAD dependent oxidoreductase" evidence="1">
    <location>
        <begin position="19"/>
        <end position="131"/>
    </location>
</feature>
<evidence type="ECO:0000313" key="3">
    <source>
        <dbReference type="EMBL" id="SYW80141.1"/>
    </source>
</evidence>
<dbReference type="EMBL" id="LT558139">
    <property type="protein sequence ID" value="SAM86415.1"/>
    <property type="molecule type" value="Genomic_DNA"/>
</dbReference>
<evidence type="ECO:0000313" key="2">
    <source>
        <dbReference type="EMBL" id="SAM86415.1"/>
    </source>
</evidence>
<dbReference type="EMBL" id="ULHB01000064">
    <property type="protein sequence ID" value="SYW80141.1"/>
    <property type="molecule type" value="Genomic_DNA"/>
</dbReference>
<dbReference type="InterPro" id="IPR036188">
    <property type="entry name" value="FAD/NAD-bd_sf"/>
</dbReference>
<accession>A0A1K0GZD2</accession>
<dbReference type="SUPFAM" id="SSF51905">
    <property type="entry name" value="FAD/NAD(P)-binding domain"/>
    <property type="match status" value="1"/>
</dbReference>
<evidence type="ECO:0000259" key="1">
    <source>
        <dbReference type="Pfam" id="PF01266"/>
    </source>
</evidence>
<dbReference type="Proteomes" id="UP000658997">
    <property type="component" value="Unassembled WGS sequence"/>
</dbReference>